<dbReference type="PROSITE" id="PS51808">
    <property type="entry name" value="CHCH"/>
    <property type="match status" value="1"/>
</dbReference>
<dbReference type="AlphaFoldDB" id="A0A8D8XI91"/>
<dbReference type="PANTHER" id="PTHR13344:SF0">
    <property type="entry name" value="NADH DEHYDROGENASE [UBIQUINONE] 1 ALPHA SUBCOMPLEX SUBUNIT 8"/>
    <property type="match status" value="1"/>
</dbReference>
<dbReference type="GO" id="GO:0005743">
    <property type="term" value="C:mitochondrial inner membrane"/>
    <property type="evidence" value="ECO:0007669"/>
    <property type="project" value="UniProtKB-SubCell"/>
</dbReference>
<keyword evidence="7 9" id="KW-0496">Mitochondrion</keyword>
<reference evidence="10" key="1">
    <citation type="submission" date="2021-05" db="EMBL/GenBank/DDBJ databases">
        <authorList>
            <person name="Alioto T."/>
            <person name="Alioto T."/>
            <person name="Gomez Garrido J."/>
        </authorList>
    </citation>
    <scope>NUCLEOTIDE SEQUENCE</scope>
</reference>
<dbReference type="GO" id="GO:0006120">
    <property type="term" value="P:mitochondrial electron transport, NADH to ubiquinone"/>
    <property type="evidence" value="ECO:0007669"/>
    <property type="project" value="InterPro"/>
</dbReference>
<sequence length="176" mass="20073">MVLTQNYSLPTYEELEQEEIPLSTAALKAGALHFGKSCEQVNNEFVLCRQELDDPRKCLKEGKDVTNCALSFFKKVKQSCFDEFQVYANCIDQSSGSFDITKCRNTQHVFDKCMSDKLGIQRPPYDYFSKPFVYDSVRPKPLPEEPLVFSGVPKKVDESEPKTPARYGGRVMDFTI</sequence>
<dbReference type="EMBL" id="HBUF01324054">
    <property type="protein sequence ID" value="CAG6695540.1"/>
    <property type="molecule type" value="Transcribed_RNA"/>
</dbReference>
<dbReference type="EMBL" id="HBUF01324056">
    <property type="protein sequence ID" value="CAG6695549.1"/>
    <property type="molecule type" value="Transcribed_RNA"/>
</dbReference>
<keyword evidence="9" id="KW-0472">Membrane</keyword>
<evidence type="ECO:0000256" key="4">
    <source>
        <dbReference type="ARBA" id="ARBA00022660"/>
    </source>
</evidence>
<dbReference type="EMBL" id="HBUF01324055">
    <property type="protein sequence ID" value="CAG6695544.1"/>
    <property type="molecule type" value="Transcribed_RNA"/>
</dbReference>
<dbReference type="EMBL" id="HBUF01324052">
    <property type="protein sequence ID" value="CAG6695530.1"/>
    <property type="molecule type" value="Transcribed_RNA"/>
</dbReference>
<organism evidence="10">
    <name type="scientific">Cacopsylla melanoneura</name>
    <dbReference type="NCBI Taxonomy" id="428564"/>
    <lineage>
        <taxon>Eukaryota</taxon>
        <taxon>Metazoa</taxon>
        <taxon>Ecdysozoa</taxon>
        <taxon>Arthropoda</taxon>
        <taxon>Hexapoda</taxon>
        <taxon>Insecta</taxon>
        <taxon>Pterygota</taxon>
        <taxon>Neoptera</taxon>
        <taxon>Paraneoptera</taxon>
        <taxon>Hemiptera</taxon>
        <taxon>Sternorrhyncha</taxon>
        <taxon>Psylloidea</taxon>
        <taxon>Psyllidae</taxon>
        <taxon>Psyllinae</taxon>
        <taxon>Cacopsylla</taxon>
    </lineage>
</organism>
<keyword evidence="6 9" id="KW-0249">Electron transport</keyword>
<evidence type="ECO:0000256" key="6">
    <source>
        <dbReference type="ARBA" id="ARBA00022982"/>
    </source>
</evidence>
<keyword evidence="8" id="KW-1015">Disulfide bond</keyword>
<evidence type="ECO:0000256" key="1">
    <source>
        <dbReference type="ARBA" id="ARBA00003195"/>
    </source>
</evidence>
<dbReference type="PANTHER" id="PTHR13344">
    <property type="entry name" value="NADH-UBIQUINONE OXIDOREDUCTASE"/>
    <property type="match status" value="1"/>
</dbReference>
<evidence type="ECO:0000256" key="7">
    <source>
        <dbReference type="ARBA" id="ARBA00023128"/>
    </source>
</evidence>
<comment type="function">
    <text evidence="1 9">Accessory subunit of the mitochondrial membrane respiratory chain NADH dehydrogenase (Complex I), that is believed not to be involved in catalysis. Complex I functions in the transfer of electrons from NADH to the respiratory chain. The immediate electron acceptor for the enzyme is believed to be ubiquinone.</text>
</comment>
<comment type="similarity">
    <text evidence="2 9">Belongs to the complex I NDUFA8 subunit family.</text>
</comment>
<comment type="subcellular location">
    <subcellularLocation>
        <location evidence="9">Mitochondrion inner membrane</location>
    </subcellularLocation>
</comment>
<dbReference type="EMBL" id="HBUF01324053">
    <property type="protein sequence ID" value="CAG6695536.1"/>
    <property type="molecule type" value="Transcribed_RNA"/>
</dbReference>
<name>A0A8D8XI91_9HEMI</name>
<keyword evidence="9" id="KW-0999">Mitochondrion inner membrane</keyword>
<proteinExistence type="inferred from homology"/>
<dbReference type="PIRSF" id="PIRSF017016">
    <property type="entry name" value="NDUA8"/>
    <property type="match status" value="1"/>
</dbReference>
<keyword evidence="5" id="KW-0677">Repeat</keyword>
<evidence type="ECO:0000256" key="8">
    <source>
        <dbReference type="ARBA" id="ARBA00023157"/>
    </source>
</evidence>
<evidence type="ECO:0000256" key="3">
    <source>
        <dbReference type="ARBA" id="ARBA00022448"/>
    </source>
</evidence>
<dbReference type="InterPro" id="IPR016680">
    <property type="entry name" value="NDUFA8"/>
</dbReference>
<evidence type="ECO:0000256" key="2">
    <source>
        <dbReference type="ARBA" id="ARBA00010705"/>
    </source>
</evidence>
<accession>A0A8D8XI91</accession>
<evidence type="ECO:0000256" key="5">
    <source>
        <dbReference type="ARBA" id="ARBA00022737"/>
    </source>
</evidence>
<protein>
    <recommendedName>
        <fullName evidence="9">NADH dehydrogenase [ubiquinone] 1 alpha subcomplex subunit 8</fullName>
    </recommendedName>
</protein>
<evidence type="ECO:0000313" key="10">
    <source>
        <dbReference type="EMBL" id="CAG6695540.1"/>
    </source>
</evidence>
<evidence type="ECO:0000256" key="9">
    <source>
        <dbReference type="PIRNR" id="PIRNR017016"/>
    </source>
</evidence>
<keyword evidence="4 9" id="KW-0679">Respiratory chain</keyword>
<keyword evidence="3 9" id="KW-0813">Transport</keyword>
<keyword evidence="10" id="KW-0830">Ubiquinone</keyword>